<dbReference type="GO" id="GO:0006355">
    <property type="term" value="P:regulation of DNA-templated transcription"/>
    <property type="evidence" value="ECO:0007669"/>
    <property type="project" value="InterPro"/>
</dbReference>
<dbReference type="CDD" id="cd06170">
    <property type="entry name" value="LuxR_C_like"/>
    <property type="match status" value="1"/>
</dbReference>
<dbReference type="Gene3D" id="3.40.50.2300">
    <property type="match status" value="1"/>
</dbReference>
<dbReference type="InterPro" id="IPR011006">
    <property type="entry name" value="CheY-like_superfamily"/>
</dbReference>
<protein>
    <submittedName>
        <fullName evidence="5">Transcriptional activator protein ExaE</fullName>
    </submittedName>
</protein>
<reference evidence="5 6" key="1">
    <citation type="submission" date="2018-07" db="EMBL/GenBank/DDBJ databases">
        <authorList>
            <person name="Peeters C."/>
        </authorList>
    </citation>
    <scope>NUCLEOTIDE SEQUENCE [LARGE SCALE GENOMIC DNA]</scope>
    <source>
        <strain evidence="5 6">LMG 30378</strain>
    </source>
</reference>
<evidence type="ECO:0000256" key="1">
    <source>
        <dbReference type="ARBA" id="ARBA00023015"/>
    </source>
</evidence>
<dbReference type="PROSITE" id="PS50043">
    <property type="entry name" value="HTH_LUXR_2"/>
    <property type="match status" value="1"/>
</dbReference>
<keyword evidence="3" id="KW-0804">Transcription</keyword>
<name>A0A446CA36_9BURK</name>
<dbReference type="AlphaFoldDB" id="A0A446CA36"/>
<dbReference type="PRINTS" id="PR00038">
    <property type="entry name" value="HTHLUXR"/>
</dbReference>
<dbReference type="Pfam" id="PF00196">
    <property type="entry name" value="GerE"/>
    <property type="match status" value="1"/>
</dbReference>
<evidence type="ECO:0000256" key="2">
    <source>
        <dbReference type="ARBA" id="ARBA00023125"/>
    </source>
</evidence>
<dbReference type="InterPro" id="IPR000792">
    <property type="entry name" value="Tscrpt_reg_LuxR_C"/>
</dbReference>
<accession>A0A446CA36</accession>
<dbReference type="SUPFAM" id="SSF46894">
    <property type="entry name" value="C-terminal effector domain of the bipartite response regulators"/>
    <property type="match status" value="1"/>
</dbReference>
<dbReference type="PANTHER" id="PTHR43214:SF41">
    <property type="entry name" value="NITRATE_NITRITE RESPONSE REGULATOR PROTEIN NARP"/>
    <property type="match status" value="1"/>
</dbReference>
<dbReference type="SMART" id="SM00421">
    <property type="entry name" value="HTH_LUXR"/>
    <property type="match status" value="1"/>
</dbReference>
<dbReference type="Proteomes" id="UP000289465">
    <property type="component" value="Unassembled WGS sequence"/>
</dbReference>
<organism evidence="5 6">
    <name type="scientific">Achromobacter veterisilvae</name>
    <dbReference type="NCBI Taxonomy" id="2069367"/>
    <lineage>
        <taxon>Bacteria</taxon>
        <taxon>Pseudomonadati</taxon>
        <taxon>Pseudomonadota</taxon>
        <taxon>Betaproteobacteria</taxon>
        <taxon>Burkholderiales</taxon>
        <taxon>Alcaligenaceae</taxon>
        <taxon>Achromobacter</taxon>
    </lineage>
</organism>
<gene>
    <name evidence="5" type="primary">exaE</name>
    <name evidence="5" type="ORF">AVE30378_01115</name>
</gene>
<evidence type="ECO:0000313" key="6">
    <source>
        <dbReference type="Proteomes" id="UP000289465"/>
    </source>
</evidence>
<dbReference type="InterPro" id="IPR016032">
    <property type="entry name" value="Sig_transdc_resp-reg_C-effctor"/>
</dbReference>
<feature type="domain" description="HTH luxR-type" evidence="4">
    <location>
        <begin position="159"/>
        <end position="224"/>
    </location>
</feature>
<keyword evidence="2" id="KW-0238">DNA-binding</keyword>
<dbReference type="EMBL" id="UFQC01000005">
    <property type="protein sequence ID" value="SSW64680.1"/>
    <property type="molecule type" value="Genomic_DNA"/>
</dbReference>
<dbReference type="SUPFAM" id="SSF52172">
    <property type="entry name" value="CheY-like"/>
    <property type="match status" value="1"/>
</dbReference>
<dbReference type="InterPro" id="IPR039420">
    <property type="entry name" value="WalR-like"/>
</dbReference>
<keyword evidence="1" id="KW-0805">Transcription regulation</keyword>
<evidence type="ECO:0000256" key="3">
    <source>
        <dbReference type="ARBA" id="ARBA00023163"/>
    </source>
</evidence>
<dbReference type="GO" id="GO:0003677">
    <property type="term" value="F:DNA binding"/>
    <property type="evidence" value="ECO:0007669"/>
    <property type="project" value="UniProtKB-KW"/>
</dbReference>
<evidence type="ECO:0000313" key="5">
    <source>
        <dbReference type="EMBL" id="SSW64680.1"/>
    </source>
</evidence>
<evidence type="ECO:0000259" key="4">
    <source>
        <dbReference type="PROSITE" id="PS50043"/>
    </source>
</evidence>
<dbReference type="PANTHER" id="PTHR43214">
    <property type="entry name" value="TWO-COMPONENT RESPONSE REGULATOR"/>
    <property type="match status" value="1"/>
</dbReference>
<proteinExistence type="predicted"/>
<sequence length="232" mass="25174">MMRQRHGNRVWAVCHKVPLGMTTVLIEDYALLRVAIQHVLERVRNADDILAISPAHLLNMSSSINRPVELLVVGCSGLAEQDVGLLSQSMAFFMPRLVLVLYSVLDQGVMAACARAGVAGYLPKASNPDALAAAVNLVLAGGECYPQPVARPHGAVHAPTQELRELTQRQEEILQLLVQGKTMREIGEHVGISVATVKSHARTLYWKLNARNQAEAAYIAVQMGLVRSGGQT</sequence>